<feature type="compositionally biased region" description="Polar residues" evidence="8">
    <location>
        <begin position="530"/>
        <end position="542"/>
    </location>
</feature>
<keyword evidence="9" id="KW-0812">Transmembrane</keyword>
<comment type="caution">
    <text evidence="10">The sequence shown here is derived from an EMBL/GenBank/DDBJ whole genome shotgun (WGS) entry which is preliminary data.</text>
</comment>
<keyword evidence="5 7" id="KW-0326">Glycosidase</keyword>
<keyword evidence="11" id="KW-1185">Reference proteome</keyword>
<dbReference type="Proteomes" id="UP000286045">
    <property type="component" value="Unassembled WGS sequence"/>
</dbReference>
<evidence type="ECO:0000256" key="1">
    <source>
        <dbReference type="ARBA" id="ARBA00001695"/>
    </source>
</evidence>
<dbReference type="STRING" id="363999.A0A439DH74"/>
<dbReference type="GO" id="GO:0015926">
    <property type="term" value="F:glucosidase activity"/>
    <property type="evidence" value="ECO:0007669"/>
    <property type="project" value="InterPro"/>
</dbReference>
<evidence type="ECO:0000256" key="8">
    <source>
        <dbReference type="SAM" id="MobiDB-lite"/>
    </source>
</evidence>
<feature type="region of interest" description="Disordered" evidence="8">
    <location>
        <begin position="754"/>
        <end position="813"/>
    </location>
</feature>
<protein>
    <recommendedName>
        <fullName evidence="6 7">Arabinogalactan endo-beta-1,4-galactanase</fullName>
        <ecNumber evidence="3 7">3.2.1.89</ecNumber>
    </recommendedName>
</protein>
<dbReference type="GO" id="GO:0030247">
    <property type="term" value="F:polysaccharide binding"/>
    <property type="evidence" value="ECO:0007669"/>
    <property type="project" value="UniProtKB-ARBA"/>
</dbReference>
<dbReference type="Gene3D" id="3.20.20.80">
    <property type="entry name" value="Glycosidases"/>
    <property type="match status" value="1"/>
</dbReference>
<keyword evidence="9" id="KW-1133">Transmembrane helix</keyword>
<evidence type="ECO:0000256" key="6">
    <source>
        <dbReference type="ARBA" id="ARBA00068680"/>
    </source>
</evidence>
<dbReference type="GO" id="GO:0016998">
    <property type="term" value="P:cell wall macromolecule catabolic process"/>
    <property type="evidence" value="ECO:0007669"/>
    <property type="project" value="UniProtKB-ARBA"/>
</dbReference>
<sequence>MLFSGLLTLAALAVVPVRGALTYKGVDWSSVVVEENAGRSYTSTSGQTKALESILKESGVNTVRQRVWVNPSDGNYNLAYNLKIAKRAKAAGLSVYLDLHYSDTWADPGKQTIPSGWPTAIDDLSWKLYNYTLDVSNQFAAAGITPNIISIGNEIRGGLLWPTGKYDQLYNIARLLNSAAYGVKDSNLSPTPKIMIHLDNGWDWDVQEWFYSSVLAEGPLSASAFDIMGVSFYPFYGSDATLANLKTTLTNMASTWGKEIVVAETNWPTSCPSPAYTFPSDLKSIPFSAAGQTTFVQKVAAVVAGVSNGKGLFYWEPAWVDNQGLGSSCSSNTMFATADTYEENNDTPEPPAITAAAREVVTPPFILGPDTCGFTSSSTTGGEDCSATIYTACLNYEDMPNAAMCGPQTLCCPLSKAYCAAYGFTTEEQPGATFTHVRCAETPGFGELYPYPPELVTTIEASSTQNASGTLTTQPAHNTSSSSSHSISRGAIAGAVVGSVIFAALAILGICLFAKRKRRHQWEQRIHNGSGVTSAPYSSTEDVQFGGGGASAARLRPLSTIHEREIPSPNSASSKYRQRSASNTLRPQNVAQNWPLGGPVSPRKPLSSHPVGDPVGDPERRPSRDEFPPRLQSSRSMEADAPILRTRLSPPPPLKKPDPARMSSGGGSTSAIGLALQSPRLPYIPTPTIDTAFGEDVQKTLDGVGEPDHHTLNRNETSSSALPLLATAVPWPAPPGTGVGTKNKRLTNSGLYINPNLEISRPHDDSEPVSPLDGTGRGGRDDMVSPLSPDDADGRFSPMTVSPLESPRGSVGL</sequence>
<comment type="catalytic activity">
    <reaction evidence="1 7">
        <text>The enzyme specifically hydrolyzes (1-&gt;4)-beta-D-galactosidic linkages in type I arabinogalactans.</text>
        <dbReference type="EC" id="3.2.1.89"/>
    </reaction>
</comment>
<dbReference type="InterPro" id="IPR017853">
    <property type="entry name" value="GH"/>
</dbReference>
<feature type="chain" id="PRO_5018823724" description="Arabinogalactan endo-beta-1,4-galactanase" evidence="7">
    <location>
        <begin position="20"/>
        <end position="813"/>
    </location>
</feature>
<dbReference type="GO" id="GO:0031218">
    <property type="term" value="F:arabinogalactan endo-1,4-beta-galactosidase activity"/>
    <property type="evidence" value="ECO:0007669"/>
    <property type="project" value="UniProtKB-EC"/>
</dbReference>
<organism evidence="10 11">
    <name type="scientific">Xylaria grammica</name>
    <dbReference type="NCBI Taxonomy" id="363999"/>
    <lineage>
        <taxon>Eukaryota</taxon>
        <taxon>Fungi</taxon>
        <taxon>Dikarya</taxon>
        <taxon>Ascomycota</taxon>
        <taxon>Pezizomycotina</taxon>
        <taxon>Sordariomycetes</taxon>
        <taxon>Xylariomycetidae</taxon>
        <taxon>Xylariales</taxon>
        <taxon>Xylariaceae</taxon>
        <taxon>Xylaria</taxon>
    </lineage>
</organism>
<evidence type="ECO:0000256" key="9">
    <source>
        <dbReference type="SAM" id="Phobius"/>
    </source>
</evidence>
<evidence type="ECO:0000256" key="2">
    <source>
        <dbReference type="ARBA" id="ARBA00010687"/>
    </source>
</evidence>
<dbReference type="FunFam" id="3.20.20.80:FF:000077">
    <property type="entry name" value="Arabinogalactan endo-beta-1,4-galactanase"/>
    <property type="match status" value="1"/>
</dbReference>
<evidence type="ECO:0000256" key="4">
    <source>
        <dbReference type="ARBA" id="ARBA00022801"/>
    </source>
</evidence>
<dbReference type="PANTHER" id="PTHR34983:SF1">
    <property type="entry name" value="ARABINOGALACTAN ENDO-BETA-1,4-GALACTANASE A"/>
    <property type="match status" value="1"/>
</dbReference>
<evidence type="ECO:0000256" key="5">
    <source>
        <dbReference type="ARBA" id="ARBA00023295"/>
    </source>
</evidence>
<keyword evidence="4 7" id="KW-0378">Hydrolase</keyword>
<comment type="similarity">
    <text evidence="2 7">Belongs to the glycosyl hydrolase 53 family.</text>
</comment>
<name>A0A439DH74_9PEZI</name>
<gene>
    <name evidence="10" type="ORF">EKO27_g1357</name>
</gene>
<feature type="region of interest" description="Disordered" evidence="8">
    <location>
        <begin position="462"/>
        <end position="485"/>
    </location>
</feature>
<evidence type="ECO:0000313" key="11">
    <source>
        <dbReference type="Proteomes" id="UP000286045"/>
    </source>
</evidence>
<reference evidence="10 11" key="1">
    <citation type="submission" date="2018-12" db="EMBL/GenBank/DDBJ databases">
        <title>Draft genome sequence of Xylaria grammica IHI A82.</title>
        <authorList>
            <person name="Buettner E."/>
            <person name="Kellner H."/>
        </authorList>
    </citation>
    <scope>NUCLEOTIDE SEQUENCE [LARGE SCALE GENOMIC DNA]</scope>
    <source>
        <strain evidence="10 11">IHI A82</strain>
    </source>
</reference>
<feature type="compositionally biased region" description="Basic and acidic residues" evidence="8">
    <location>
        <begin position="617"/>
        <end position="628"/>
    </location>
</feature>
<feature type="region of interest" description="Disordered" evidence="8">
    <location>
        <begin position="527"/>
        <end position="672"/>
    </location>
</feature>
<dbReference type="EMBL" id="RYZI01000020">
    <property type="protein sequence ID" value="RWA13760.1"/>
    <property type="molecule type" value="Genomic_DNA"/>
</dbReference>
<feature type="transmembrane region" description="Helical" evidence="9">
    <location>
        <begin position="491"/>
        <end position="514"/>
    </location>
</feature>
<keyword evidence="9" id="KW-0472">Membrane</keyword>
<dbReference type="PANTHER" id="PTHR34983">
    <property type="entry name" value="ARABINOGALACTAN ENDO-BETA-1,4-GALACTANASE A"/>
    <property type="match status" value="1"/>
</dbReference>
<dbReference type="GO" id="GO:0045490">
    <property type="term" value="P:pectin catabolic process"/>
    <property type="evidence" value="ECO:0007669"/>
    <property type="project" value="TreeGrafter"/>
</dbReference>
<accession>A0A439DH74</accession>
<keyword evidence="7" id="KW-0732">Signal</keyword>
<dbReference type="AlphaFoldDB" id="A0A439DH74"/>
<dbReference type="EC" id="3.2.1.89" evidence="3 7"/>
<proteinExistence type="inferred from homology"/>
<evidence type="ECO:0000256" key="3">
    <source>
        <dbReference type="ARBA" id="ARBA00012556"/>
    </source>
</evidence>
<feature type="signal peptide" evidence="7">
    <location>
        <begin position="1"/>
        <end position="19"/>
    </location>
</feature>
<evidence type="ECO:0000313" key="10">
    <source>
        <dbReference type="EMBL" id="RWA13760.1"/>
    </source>
</evidence>
<feature type="compositionally biased region" description="Polar residues" evidence="8">
    <location>
        <begin position="462"/>
        <end position="479"/>
    </location>
</feature>
<dbReference type="Pfam" id="PF07745">
    <property type="entry name" value="Glyco_hydro_53"/>
    <property type="match status" value="1"/>
</dbReference>
<dbReference type="CDD" id="cd12087">
    <property type="entry name" value="TM_EGFR-like"/>
    <property type="match status" value="1"/>
</dbReference>
<evidence type="ECO:0000256" key="7">
    <source>
        <dbReference type="RuleBase" id="RU361192"/>
    </source>
</evidence>
<feature type="compositionally biased region" description="Polar residues" evidence="8">
    <location>
        <begin position="568"/>
        <end position="592"/>
    </location>
</feature>
<dbReference type="SUPFAM" id="SSF51445">
    <property type="entry name" value="(Trans)glycosidases"/>
    <property type="match status" value="1"/>
</dbReference>
<dbReference type="InterPro" id="IPR011683">
    <property type="entry name" value="Glyco_hydro_53"/>
</dbReference>